<dbReference type="EMBL" id="LSRX01000191">
    <property type="protein sequence ID" value="OLQ05220.1"/>
    <property type="molecule type" value="Genomic_DNA"/>
</dbReference>
<feature type="compositionally biased region" description="Basic and acidic residues" evidence="1">
    <location>
        <begin position="784"/>
        <end position="796"/>
    </location>
</feature>
<feature type="compositionally biased region" description="Basic and acidic residues" evidence="1">
    <location>
        <begin position="1190"/>
        <end position="1203"/>
    </location>
</feature>
<organism evidence="2 3">
    <name type="scientific">Symbiodinium microadriaticum</name>
    <name type="common">Dinoflagellate</name>
    <name type="synonym">Zooxanthella microadriatica</name>
    <dbReference type="NCBI Taxonomy" id="2951"/>
    <lineage>
        <taxon>Eukaryota</taxon>
        <taxon>Sar</taxon>
        <taxon>Alveolata</taxon>
        <taxon>Dinophyceae</taxon>
        <taxon>Suessiales</taxon>
        <taxon>Symbiodiniaceae</taxon>
        <taxon>Symbiodinium</taxon>
    </lineage>
</organism>
<gene>
    <name evidence="2" type="primary">F5</name>
    <name evidence="2" type="ORF">AK812_SmicGene11627</name>
</gene>
<feature type="compositionally biased region" description="Basic and acidic residues" evidence="1">
    <location>
        <begin position="43"/>
        <end position="52"/>
    </location>
</feature>
<reference evidence="2 3" key="1">
    <citation type="submission" date="2016-02" db="EMBL/GenBank/DDBJ databases">
        <title>Genome analysis of coral dinoflagellate symbionts highlights evolutionary adaptations to a symbiotic lifestyle.</title>
        <authorList>
            <person name="Aranda M."/>
            <person name="Li Y."/>
            <person name="Liew Y.J."/>
            <person name="Baumgarten S."/>
            <person name="Simakov O."/>
            <person name="Wilson M."/>
            <person name="Piel J."/>
            <person name="Ashoor H."/>
            <person name="Bougouffa S."/>
            <person name="Bajic V.B."/>
            <person name="Ryu T."/>
            <person name="Ravasi T."/>
            <person name="Bayer T."/>
            <person name="Micklem G."/>
            <person name="Kim H."/>
            <person name="Bhak J."/>
            <person name="Lajeunesse T.C."/>
            <person name="Voolstra C.R."/>
        </authorList>
    </citation>
    <scope>NUCLEOTIDE SEQUENCE [LARGE SCALE GENOMIC DNA]</scope>
    <source>
        <strain evidence="2 3">CCMP2467</strain>
    </source>
</reference>
<feature type="region of interest" description="Disordered" evidence="1">
    <location>
        <begin position="1353"/>
        <end position="1401"/>
    </location>
</feature>
<evidence type="ECO:0000313" key="2">
    <source>
        <dbReference type="EMBL" id="OLQ05220.1"/>
    </source>
</evidence>
<protein>
    <submittedName>
        <fullName evidence="2">Coagulation factor V</fullName>
    </submittedName>
</protein>
<accession>A0A1Q9ECQ6</accession>
<dbReference type="OrthoDB" id="4062651at2759"/>
<name>A0A1Q9ECQ6_SYMMI</name>
<keyword evidence="3" id="KW-1185">Reference proteome</keyword>
<feature type="compositionally biased region" description="Basic and acidic residues" evidence="1">
    <location>
        <begin position="1381"/>
        <end position="1392"/>
    </location>
</feature>
<dbReference type="Proteomes" id="UP000186817">
    <property type="component" value="Unassembled WGS sequence"/>
</dbReference>
<feature type="compositionally biased region" description="Polar residues" evidence="1">
    <location>
        <begin position="141"/>
        <end position="150"/>
    </location>
</feature>
<feature type="region of interest" description="Disordered" evidence="1">
    <location>
        <begin position="784"/>
        <end position="887"/>
    </location>
</feature>
<feature type="region of interest" description="Disordered" evidence="1">
    <location>
        <begin position="934"/>
        <end position="1081"/>
    </location>
</feature>
<sequence length="1702" mass="182995">MKSVRKDDQERVTPPAASDRRVPSSASDPKWKKPCPARVGKGKGAEDGESKKPAGMGRGGNPNKGSRKAKGKGKGRKGALPSSSDENGQARKGALPSSSDEKGQGREGALPSSSDVKGKGREGALPSSGDVKGKGRDGALPSSNDVSGNGSPAADVESAKGRGREGALPSDVNAAGNGSPVADVQNEVANGMGNGSPDAAQNAKGRGREGALPNDGAPDDAVQNGKGRGREGALPNDGAPDDAAVQNGKGRGRGRALPNDAGNGRGQNAKGRGRQALLDEAAIRRQQLSDQNLQRIRDLAPKHPELQPQVSVDKKHGSTVSWTKHRGISRAWLLATFLAGWYGDVDPIEESDDDNDDDDASWLYGVHAADFVAQRLTYDRDRYSDQDMETTGAKDLASSAAYPQGFGDKVSSMQPSAMNLHRLLAEDAPASLKGSELNVQKELASALQAGKLPRPSTPRAVQAKAKSTLVAASMNATPISHDPASAPASGQVAFVARKHHVGRMDTRSTVPLDSQGSPAPPDLVLADMLELSKDRLGAAIFLDALQLSPGATAFKEWLLSDFIEGPEHILDVSDAERFETLARVYEITKQLVTEAQAKAQSNVQFVTVGHDRVMRSAEQAVAKVTKQAAGKHDEASKQRVRVAEAWLQKEMASLENKKQEHASAATRCATFAAAKIHCFINHLREANLLSSSFVALMETWHELDACHTTASKLKQVDKQLWDTQVEADTLKDNEDMDAFGFADEEADPAPEQTPGSPEPLASQIFVDGDGAQEELILAVHPAADGHQHGHGADLEHQQCPGQQQSADQGADLGHQQSAPETLGHPATAQGADLGHQQSAPEMAGHPNGEGADLGHPQLAPEEADLGHTQSAPEAGHPNGQGADLGHPQSAFQEADLGHPQSVTEAAGHPNGQGADLGHQQSAFQEADLGHTQSVTEATGHPDGQGADLGHRQSAPEEADLGHPQSAPEAAGHPDGQQADLGHQQSACEEADLGRPQSAPEAAGHPDGQQADLGHQQSACEEADLGRPQSAPEAAGHPDGQQADLGQQQSAPEARHQQSVSQEADLGHQQQQLAPEIGESQQCEQAVNDMVAEQAAHIIDIDEIADDELVTQLEAMLKIELPDHADVAKQTVVAPPKMESLASPQKARREIEWTGVEEELLKRPSLPKTQAPQQQLQVTRAEEGDEEDEESKAADRASDDLPPAIREKAQLAQKTRKYGELLDLFIELGEDWSSCSLQQNSVTADRRLVTGGQKYKRYKDIVAEEGEQHAIALRDRKKDLQSSNGDLHPGVPHWYSHPDWPTSPDMELFLCWDESKVASSNDTSTTTQQNISMELDGSLAKDLRLAAPTLVVDPTGAGRKLRPAHSHESLDDVNPKGKGKGRTKDNKPKENPNGKKPTKPNFAAKAHVKVKNGRTTLTESKYWLRKMDEEKAQEDITKRKVSKQLADGYTSQIELYQGPVQAATDALDMKLIEGAKDEASLQPLMAHLDKAMEEFATAMRPIRSILMLALVVVPYAIGYDISYTLAQRVAHAAVEIAASFNYCVLGLAPLHVDPNDITPEAVEQTNPEDLLAGDAVVQFPKGYFCEVRADWKFMKDHWPVPPGTLAKEKLNVRLARAHEEFMARVVTGWLADLVIRLYAEREDCKHVAFKEMVKYWLNQFFQRMEEYGRFLGPAEKDCMGMAYANLASMAAQQSQRLWFPQMP</sequence>
<feature type="compositionally biased region" description="Polar residues" evidence="1">
    <location>
        <begin position="1043"/>
        <end position="1081"/>
    </location>
</feature>
<feature type="compositionally biased region" description="Polar residues" evidence="1">
    <location>
        <begin position="1166"/>
        <end position="1177"/>
    </location>
</feature>
<dbReference type="OMA" id="QQSACEE"/>
<feature type="region of interest" description="Disordered" evidence="1">
    <location>
        <begin position="1161"/>
        <end position="1203"/>
    </location>
</feature>
<evidence type="ECO:0000256" key="1">
    <source>
        <dbReference type="SAM" id="MobiDB-lite"/>
    </source>
</evidence>
<feature type="compositionally biased region" description="Basic and acidic residues" evidence="1">
    <location>
        <begin position="1364"/>
        <end position="1374"/>
    </location>
</feature>
<proteinExistence type="predicted"/>
<feature type="region of interest" description="Disordered" evidence="1">
    <location>
        <begin position="1"/>
        <end position="273"/>
    </location>
</feature>
<evidence type="ECO:0000313" key="3">
    <source>
        <dbReference type="Proteomes" id="UP000186817"/>
    </source>
</evidence>
<feature type="compositionally biased region" description="Basic and acidic residues" evidence="1">
    <location>
        <begin position="1"/>
        <end position="11"/>
    </location>
</feature>
<comment type="caution">
    <text evidence="2">The sequence shown here is derived from an EMBL/GenBank/DDBJ whole genome shotgun (WGS) entry which is preliminary data.</text>
</comment>
<feature type="compositionally biased region" description="Basic residues" evidence="1">
    <location>
        <begin position="65"/>
        <end position="77"/>
    </location>
</feature>